<name>A0A0A9H330_ARUDO</name>
<reference evidence="2" key="1">
    <citation type="submission" date="2014-09" db="EMBL/GenBank/DDBJ databases">
        <authorList>
            <person name="Magalhaes I.L.F."/>
            <person name="Oliveira U."/>
            <person name="Santos F.R."/>
            <person name="Vidigal T.H.D.A."/>
            <person name="Brescovit A.D."/>
            <person name="Santos A.J."/>
        </authorList>
    </citation>
    <scope>NUCLEOTIDE SEQUENCE</scope>
    <source>
        <tissue evidence="2">Shoot tissue taken approximately 20 cm above the soil surface</tissue>
    </source>
</reference>
<evidence type="ECO:0000256" key="1">
    <source>
        <dbReference type="SAM" id="MobiDB-lite"/>
    </source>
</evidence>
<dbReference type="EMBL" id="GBRH01170603">
    <property type="protein sequence ID" value="JAE27293.1"/>
    <property type="molecule type" value="Transcribed_RNA"/>
</dbReference>
<feature type="compositionally biased region" description="Polar residues" evidence="1">
    <location>
        <begin position="1"/>
        <end position="16"/>
    </location>
</feature>
<proteinExistence type="predicted"/>
<accession>A0A0A9H330</accession>
<sequence length="38" mass="3874">MIPLSNAVSDFSTNGLPNPLDTTAPGADDSRILGTTTL</sequence>
<protein>
    <submittedName>
        <fullName evidence="2">Uncharacterized protein</fullName>
    </submittedName>
</protein>
<organism evidence="2">
    <name type="scientific">Arundo donax</name>
    <name type="common">Giant reed</name>
    <name type="synonym">Donax arundinaceus</name>
    <dbReference type="NCBI Taxonomy" id="35708"/>
    <lineage>
        <taxon>Eukaryota</taxon>
        <taxon>Viridiplantae</taxon>
        <taxon>Streptophyta</taxon>
        <taxon>Embryophyta</taxon>
        <taxon>Tracheophyta</taxon>
        <taxon>Spermatophyta</taxon>
        <taxon>Magnoliopsida</taxon>
        <taxon>Liliopsida</taxon>
        <taxon>Poales</taxon>
        <taxon>Poaceae</taxon>
        <taxon>PACMAD clade</taxon>
        <taxon>Arundinoideae</taxon>
        <taxon>Arundineae</taxon>
        <taxon>Arundo</taxon>
    </lineage>
</organism>
<reference evidence="2" key="2">
    <citation type="journal article" date="2015" name="Data Brief">
        <title>Shoot transcriptome of the giant reed, Arundo donax.</title>
        <authorList>
            <person name="Barrero R.A."/>
            <person name="Guerrero F.D."/>
            <person name="Moolhuijzen P."/>
            <person name="Goolsby J.A."/>
            <person name="Tidwell J."/>
            <person name="Bellgard S.E."/>
            <person name="Bellgard M.I."/>
        </authorList>
    </citation>
    <scope>NUCLEOTIDE SEQUENCE</scope>
    <source>
        <tissue evidence="2">Shoot tissue taken approximately 20 cm above the soil surface</tissue>
    </source>
</reference>
<evidence type="ECO:0000313" key="2">
    <source>
        <dbReference type="EMBL" id="JAE27293.1"/>
    </source>
</evidence>
<dbReference type="AlphaFoldDB" id="A0A0A9H330"/>
<feature type="region of interest" description="Disordered" evidence="1">
    <location>
        <begin position="1"/>
        <end position="38"/>
    </location>
</feature>